<dbReference type="Proteomes" id="UP001240236">
    <property type="component" value="Unassembled WGS sequence"/>
</dbReference>
<dbReference type="InterPro" id="IPR000073">
    <property type="entry name" value="AB_hydrolase_1"/>
</dbReference>
<dbReference type="InterPro" id="IPR029058">
    <property type="entry name" value="AB_hydrolase_fold"/>
</dbReference>
<dbReference type="SUPFAM" id="SSF53474">
    <property type="entry name" value="alpha/beta-Hydrolases"/>
    <property type="match status" value="1"/>
</dbReference>
<dbReference type="AlphaFoldDB" id="A0AAE3VVE4"/>
<name>A0AAE3VVE4_9ACTN</name>
<evidence type="ECO:0000259" key="2">
    <source>
        <dbReference type="Pfam" id="PF12697"/>
    </source>
</evidence>
<dbReference type="RefSeq" id="WP_307235808.1">
    <property type="nucleotide sequence ID" value="NZ_JAUSUZ010000001.1"/>
</dbReference>
<dbReference type="GO" id="GO:0016787">
    <property type="term" value="F:hydrolase activity"/>
    <property type="evidence" value="ECO:0007669"/>
    <property type="project" value="UniProtKB-KW"/>
</dbReference>
<organism evidence="3 4">
    <name type="scientific">Catenuloplanes indicus</name>
    <dbReference type="NCBI Taxonomy" id="137267"/>
    <lineage>
        <taxon>Bacteria</taxon>
        <taxon>Bacillati</taxon>
        <taxon>Actinomycetota</taxon>
        <taxon>Actinomycetes</taxon>
        <taxon>Micromonosporales</taxon>
        <taxon>Micromonosporaceae</taxon>
        <taxon>Catenuloplanes</taxon>
    </lineage>
</organism>
<evidence type="ECO:0000313" key="3">
    <source>
        <dbReference type="EMBL" id="MDQ0364419.1"/>
    </source>
</evidence>
<protein>
    <submittedName>
        <fullName evidence="3">Pimeloyl-ACP methyl ester carboxylesterase</fullName>
    </submittedName>
</protein>
<keyword evidence="1" id="KW-0378">Hydrolase</keyword>
<dbReference type="EMBL" id="JAUSUZ010000001">
    <property type="protein sequence ID" value="MDQ0364419.1"/>
    <property type="molecule type" value="Genomic_DNA"/>
</dbReference>
<evidence type="ECO:0000313" key="4">
    <source>
        <dbReference type="Proteomes" id="UP001240236"/>
    </source>
</evidence>
<dbReference type="Pfam" id="PF12697">
    <property type="entry name" value="Abhydrolase_6"/>
    <property type="match status" value="1"/>
</dbReference>
<evidence type="ECO:0000256" key="1">
    <source>
        <dbReference type="ARBA" id="ARBA00022801"/>
    </source>
</evidence>
<dbReference type="Gene3D" id="3.40.50.1820">
    <property type="entry name" value="alpha/beta hydrolase"/>
    <property type="match status" value="1"/>
</dbReference>
<proteinExistence type="predicted"/>
<dbReference type="InterPro" id="IPR000639">
    <property type="entry name" value="Epox_hydrolase-like"/>
</dbReference>
<gene>
    <name evidence="3" type="ORF">J2S42_001088</name>
</gene>
<dbReference type="PRINTS" id="PR00412">
    <property type="entry name" value="EPOXHYDRLASE"/>
</dbReference>
<feature type="domain" description="AB hydrolase-1" evidence="2">
    <location>
        <begin position="30"/>
        <end position="274"/>
    </location>
</feature>
<comment type="caution">
    <text evidence="3">The sequence shown here is derived from an EMBL/GenBank/DDBJ whole genome shotgun (WGS) entry which is preliminary data.</text>
</comment>
<keyword evidence="4" id="KW-1185">Reference proteome</keyword>
<accession>A0AAE3VVE4</accession>
<reference evidence="3 4" key="1">
    <citation type="submission" date="2023-07" db="EMBL/GenBank/DDBJ databases">
        <title>Sequencing the genomes of 1000 actinobacteria strains.</title>
        <authorList>
            <person name="Klenk H.-P."/>
        </authorList>
    </citation>
    <scope>NUCLEOTIDE SEQUENCE [LARGE SCALE GENOMIC DNA]</scope>
    <source>
        <strain evidence="3 4">DSM 44709</strain>
    </source>
</reference>
<dbReference type="PANTHER" id="PTHR43329">
    <property type="entry name" value="EPOXIDE HYDROLASE"/>
    <property type="match status" value="1"/>
</dbReference>
<sequence>MDTTLRHRQIEAGGSSVHVVEAGTPGAPPVVFVHGFPTSWSSYERMLRLAAPTAHAIAIDLPGIGRSTGDPTDGTKKALAVRLQEVFGVLGLRDVTLAGGDIGGMVTYAYLRHVTDLARAVILHVVVPGVFPWDIAVRDPAMWHFHFNAKPRLPEILVRDRERPFLDHWYDVLSGDGSRITEQSRQAHVAAYRAEGALCAAFSWYRAMERDTRENEAVTTPIDVPLLYLHGTKPAGHSLEPHVKGFEAAGIRNVTAAWVPDSGHLAQEENPEAYWSLIADFAGLPGTDRKGS</sequence>